<dbReference type="Gene3D" id="1.10.1510.10">
    <property type="entry name" value="Uncharacterised protein YqeY/AIM41 PF09424, N-terminal domain"/>
    <property type="match status" value="1"/>
</dbReference>
<evidence type="ECO:0000256" key="1">
    <source>
        <dbReference type="RuleBase" id="RU365099"/>
    </source>
</evidence>
<dbReference type="InterPro" id="IPR042184">
    <property type="entry name" value="YqeY/Aim41_N"/>
</dbReference>
<proteinExistence type="inferred from homology"/>
<comment type="subcellular location">
    <subcellularLocation>
        <location evidence="1">Mitochondrion</location>
    </subcellularLocation>
</comment>
<accession>A0A218Z605</accession>
<protein>
    <recommendedName>
        <fullName evidence="1">Altered inheritance of mitochondria protein 41</fullName>
    </recommendedName>
</protein>
<dbReference type="Pfam" id="PF09424">
    <property type="entry name" value="YqeY"/>
    <property type="match status" value="1"/>
</dbReference>
<dbReference type="GO" id="GO:0005739">
    <property type="term" value="C:mitochondrion"/>
    <property type="evidence" value="ECO:0007669"/>
    <property type="project" value="UniProtKB-SubCell"/>
</dbReference>
<dbReference type="PANTHER" id="PTHR28055:SF1">
    <property type="entry name" value="ALTERED INHERITANCE OF MITOCHONDRIA PROTEIN 41, MITOCHONDRIAL"/>
    <property type="match status" value="1"/>
</dbReference>
<dbReference type="InterPro" id="IPR019004">
    <property type="entry name" value="YqeY/Aim41"/>
</dbReference>
<dbReference type="OrthoDB" id="538640at2759"/>
<comment type="caution">
    <text evidence="2">The sequence shown here is derived from an EMBL/GenBank/DDBJ whole genome shotgun (WGS) entry which is preliminary data.</text>
</comment>
<dbReference type="InterPro" id="IPR003789">
    <property type="entry name" value="Asn/Gln_tRNA_amidoTrase-B-like"/>
</dbReference>
<comment type="similarity">
    <text evidence="1">Belongs to the AIM41 family.</text>
</comment>
<reference evidence="2 3" key="1">
    <citation type="submission" date="2017-04" db="EMBL/GenBank/DDBJ databases">
        <title>Draft genome sequence of Marssonina coronaria NL1: causal agent of apple blotch.</title>
        <authorList>
            <person name="Cheng Q."/>
        </authorList>
    </citation>
    <scope>NUCLEOTIDE SEQUENCE [LARGE SCALE GENOMIC DNA]</scope>
    <source>
        <strain evidence="2 3">NL1</strain>
    </source>
</reference>
<dbReference type="AlphaFoldDB" id="A0A218Z605"/>
<dbReference type="EMBL" id="MZNU01000176">
    <property type="protein sequence ID" value="OWP03477.1"/>
    <property type="molecule type" value="Genomic_DNA"/>
</dbReference>
<evidence type="ECO:0000313" key="2">
    <source>
        <dbReference type="EMBL" id="OWP03477.1"/>
    </source>
</evidence>
<keyword evidence="3" id="KW-1185">Reference proteome</keyword>
<gene>
    <name evidence="1" type="primary">AIM41</name>
    <name evidence="2" type="ORF">B2J93_7495</name>
</gene>
<dbReference type="SUPFAM" id="SSF89095">
    <property type="entry name" value="GatB/YqeY motif"/>
    <property type="match status" value="1"/>
</dbReference>
<dbReference type="PANTHER" id="PTHR28055">
    <property type="entry name" value="ALTERED INHERITANCE OF MITOCHONDRIA PROTEIN 41, MITOCHONDRIAL"/>
    <property type="match status" value="1"/>
</dbReference>
<sequence>MQQKDTNRLSVLRSLLSQSLNASKTSSPINTDMQVLALLRRSVSAGKAASAEFSAAGRQDLADKEELQIKVLEEYAGGVEVLGEEEVRRAVQDVLEEFRGVEKEIKVGDVLKRVFAPEVLGDKPVEKGDVARIVKELLN</sequence>
<evidence type="ECO:0000313" key="3">
    <source>
        <dbReference type="Proteomes" id="UP000242519"/>
    </source>
</evidence>
<dbReference type="Proteomes" id="UP000242519">
    <property type="component" value="Unassembled WGS sequence"/>
</dbReference>
<dbReference type="InParanoid" id="A0A218Z605"/>
<keyword evidence="1" id="KW-0496">Mitochondrion</keyword>
<organism evidence="2 3">
    <name type="scientific">Diplocarpon coronariae</name>
    <dbReference type="NCBI Taxonomy" id="2795749"/>
    <lineage>
        <taxon>Eukaryota</taxon>
        <taxon>Fungi</taxon>
        <taxon>Dikarya</taxon>
        <taxon>Ascomycota</taxon>
        <taxon>Pezizomycotina</taxon>
        <taxon>Leotiomycetes</taxon>
        <taxon>Helotiales</taxon>
        <taxon>Drepanopezizaceae</taxon>
        <taxon>Diplocarpon</taxon>
    </lineage>
</organism>
<dbReference type="GO" id="GO:0016884">
    <property type="term" value="F:carbon-nitrogen ligase activity, with glutamine as amido-N-donor"/>
    <property type="evidence" value="ECO:0007669"/>
    <property type="project" value="UniProtKB-UniRule"/>
</dbReference>
<dbReference type="STRING" id="503106.A0A218Z605"/>
<name>A0A218Z605_9HELO</name>